<keyword evidence="3" id="KW-0862">Zinc</keyword>
<organism evidence="7 8">
    <name type="scientific">Erythroxylum novogranatense</name>
    <dbReference type="NCBI Taxonomy" id="1862640"/>
    <lineage>
        <taxon>Eukaryota</taxon>
        <taxon>Viridiplantae</taxon>
        <taxon>Streptophyta</taxon>
        <taxon>Embryophyta</taxon>
        <taxon>Tracheophyta</taxon>
        <taxon>Spermatophyta</taxon>
        <taxon>Magnoliopsida</taxon>
        <taxon>eudicotyledons</taxon>
        <taxon>Gunneridae</taxon>
        <taxon>Pentapetalae</taxon>
        <taxon>rosids</taxon>
        <taxon>fabids</taxon>
        <taxon>Malpighiales</taxon>
        <taxon>Erythroxylaceae</taxon>
        <taxon>Erythroxylum</taxon>
    </lineage>
</organism>
<evidence type="ECO:0000256" key="1">
    <source>
        <dbReference type="ARBA" id="ARBA00022723"/>
    </source>
</evidence>
<evidence type="ECO:0000313" key="7">
    <source>
        <dbReference type="EMBL" id="KAJ8762000.1"/>
    </source>
</evidence>
<proteinExistence type="predicted"/>
<dbReference type="Gene3D" id="3.30.40.10">
    <property type="entry name" value="Zinc/RING finger domain, C3HC4 (zinc finger)"/>
    <property type="match status" value="1"/>
</dbReference>
<feature type="compositionally biased region" description="Polar residues" evidence="4">
    <location>
        <begin position="116"/>
        <end position="125"/>
    </location>
</feature>
<feature type="transmembrane region" description="Helical" evidence="5">
    <location>
        <begin position="358"/>
        <end position="376"/>
    </location>
</feature>
<dbReference type="EMBL" id="JAIWQS010000006">
    <property type="protein sequence ID" value="KAJ8762000.1"/>
    <property type="molecule type" value="Genomic_DNA"/>
</dbReference>
<dbReference type="SUPFAM" id="SSF57850">
    <property type="entry name" value="RING/U-box"/>
    <property type="match status" value="1"/>
</dbReference>
<gene>
    <name evidence="7" type="ORF">K2173_006602</name>
</gene>
<evidence type="ECO:0000313" key="8">
    <source>
        <dbReference type="Proteomes" id="UP001159364"/>
    </source>
</evidence>
<feature type="compositionally biased region" description="Polar residues" evidence="4">
    <location>
        <begin position="82"/>
        <end position="98"/>
    </location>
</feature>
<dbReference type="AlphaFoldDB" id="A0AAV8T706"/>
<evidence type="ECO:0000256" key="3">
    <source>
        <dbReference type="ARBA" id="ARBA00022833"/>
    </source>
</evidence>
<feature type="region of interest" description="Disordered" evidence="4">
    <location>
        <begin position="116"/>
        <end position="156"/>
    </location>
</feature>
<dbReference type="Proteomes" id="UP001159364">
    <property type="component" value="Linkage Group LG06"/>
</dbReference>
<accession>A0AAV8T706</accession>
<dbReference type="PROSITE" id="PS51292">
    <property type="entry name" value="ZF_RING_CH"/>
    <property type="match status" value="1"/>
</dbReference>
<keyword evidence="8" id="KW-1185">Reference proteome</keyword>
<dbReference type="PANTHER" id="PTHR46214">
    <property type="entry name" value="ZINC FINGER, RING-CH-TYPE"/>
    <property type="match status" value="1"/>
</dbReference>
<keyword evidence="1" id="KW-0479">Metal-binding</keyword>
<dbReference type="SMART" id="SM00744">
    <property type="entry name" value="RINGv"/>
    <property type="match status" value="1"/>
</dbReference>
<evidence type="ECO:0000256" key="2">
    <source>
        <dbReference type="ARBA" id="ARBA00022771"/>
    </source>
</evidence>
<reference evidence="7 8" key="1">
    <citation type="submission" date="2021-09" db="EMBL/GenBank/DDBJ databases">
        <title>Genomic insights and catalytic innovation underlie evolution of tropane alkaloids biosynthesis.</title>
        <authorList>
            <person name="Wang Y.-J."/>
            <person name="Tian T."/>
            <person name="Huang J.-P."/>
            <person name="Huang S.-X."/>
        </authorList>
    </citation>
    <scope>NUCLEOTIDE SEQUENCE [LARGE SCALE GENOMIC DNA]</scope>
    <source>
        <strain evidence="7">KIB-2018</strain>
        <tissue evidence="7">Leaf</tissue>
    </source>
</reference>
<dbReference type="GO" id="GO:0008270">
    <property type="term" value="F:zinc ion binding"/>
    <property type="evidence" value="ECO:0007669"/>
    <property type="project" value="UniProtKB-KW"/>
</dbReference>
<comment type="caution">
    <text evidence="7">The sequence shown here is derived from an EMBL/GenBank/DDBJ whole genome shotgun (WGS) entry which is preliminary data.</text>
</comment>
<dbReference type="Pfam" id="PF12906">
    <property type="entry name" value="RINGv"/>
    <property type="match status" value="1"/>
</dbReference>
<feature type="compositionally biased region" description="Basic and acidic residues" evidence="4">
    <location>
        <begin position="126"/>
        <end position="150"/>
    </location>
</feature>
<keyword evidence="5" id="KW-1133">Transmembrane helix</keyword>
<feature type="domain" description="RING-CH-type" evidence="6">
    <location>
        <begin position="239"/>
        <end position="321"/>
    </location>
</feature>
<sequence length="381" mass="40849">MGTVMEEETGKNKGIHSALAQLNQELHGNSGKTLRNSGNGCVLEAEAVLNSGEVGSGKEERGILDATATGLGSTEKVEKQETSGMGETGQPSNQGTSRNPDDFVIGIVLESVTAVSSRDTMSMSVSREKQDLGEKSDEFVSTGRLKEQETSRGPQNGETMEQIEQGVVENLSTSIDGVSLETAIAIDSAENAVTNDRRLETNSNEFGSTKMTGDKSKAKSPKVEKPSVIDFVGRGESKDNRDGETVCRICHLNSEVVLESGAAIASTAASGSASASTMDLIQLGCGCKNELGIAHSHCAEAWFKLKQNRICEICGEMAKNVTDVGDSRFVEEWNHVRLMVNGNRFSDRGGGCWRGQPFCNFLMACLVVAFILPLFFRVDLF</sequence>
<evidence type="ECO:0000256" key="5">
    <source>
        <dbReference type="SAM" id="Phobius"/>
    </source>
</evidence>
<name>A0AAV8T706_9ROSI</name>
<keyword evidence="5" id="KW-0472">Membrane</keyword>
<feature type="region of interest" description="Disordered" evidence="4">
    <location>
        <begin position="53"/>
        <end position="101"/>
    </location>
</feature>
<protein>
    <recommendedName>
        <fullName evidence="6">RING-CH-type domain-containing protein</fullName>
    </recommendedName>
</protein>
<keyword evidence="2" id="KW-0863">Zinc-finger</keyword>
<dbReference type="InterPro" id="IPR013083">
    <property type="entry name" value="Znf_RING/FYVE/PHD"/>
</dbReference>
<dbReference type="PANTHER" id="PTHR46214:SF8">
    <property type="entry name" value="RING_FYVE_PHD ZINC FINGER SUPERFAMILY PROTEIN"/>
    <property type="match status" value="1"/>
</dbReference>
<dbReference type="InterPro" id="IPR011016">
    <property type="entry name" value="Znf_RING-CH"/>
</dbReference>
<feature type="region of interest" description="Disordered" evidence="4">
    <location>
        <begin position="203"/>
        <end position="224"/>
    </location>
</feature>
<evidence type="ECO:0000259" key="6">
    <source>
        <dbReference type="PROSITE" id="PS51292"/>
    </source>
</evidence>
<keyword evidence="5" id="KW-0812">Transmembrane</keyword>
<evidence type="ECO:0000256" key="4">
    <source>
        <dbReference type="SAM" id="MobiDB-lite"/>
    </source>
</evidence>
<feature type="compositionally biased region" description="Basic and acidic residues" evidence="4">
    <location>
        <begin position="212"/>
        <end position="224"/>
    </location>
</feature>